<reference evidence="2" key="1">
    <citation type="submission" date="2018-05" db="EMBL/GenBank/DDBJ databases">
        <authorList>
            <person name="Lanie J.A."/>
            <person name="Ng W.-L."/>
            <person name="Kazmierczak K.M."/>
            <person name="Andrzejewski T.M."/>
            <person name="Davidsen T.M."/>
            <person name="Wayne K.J."/>
            <person name="Tettelin H."/>
            <person name="Glass J.I."/>
            <person name="Rusch D."/>
            <person name="Podicherti R."/>
            <person name="Tsui H.-C.T."/>
            <person name="Winkler M.E."/>
        </authorList>
    </citation>
    <scope>NUCLEOTIDE SEQUENCE</scope>
</reference>
<dbReference type="SUPFAM" id="SSF52833">
    <property type="entry name" value="Thioredoxin-like"/>
    <property type="match status" value="1"/>
</dbReference>
<proteinExistence type="predicted"/>
<dbReference type="InterPro" id="IPR013766">
    <property type="entry name" value="Thioredoxin_domain"/>
</dbReference>
<dbReference type="Gene3D" id="3.40.30.10">
    <property type="entry name" value="Glutaredoxin"/>
    <property type="match status" value="1"/>
</dbReference>
<evidence type="ECO:0000313" key="2">
    <source>
        <dbReference type="EMBL" id="SUZ50550.1"/>
    </source>
</evidence>
<sequence length="153" mass="17528">MNSGYSEELNDTIFISINEALELPLPLPYKRIEVSEEELKAFVVSAKEKQAVIIFGANWCPDCRILAGTLKLPSVEKFMQTNYSILHIDLGKYDINMALLESLGIPKQEGVPRVVIFDNKGKPINLDTNDRWRTARDSKQQEIFNYFQKYALN</sequence>
<feature type="domain" description="Thioredoxin" evidence="1">
    <location>
        <begin position="21"/>
        <end position="149"/>
    </location>
</feature>
<accession>A0A381N7D2</accession>
<gene>
    <name evidence="2" type="ORF">METZ01_LOCUS3404</name>
</gene>
<dbReference type="PROSITE" id="PS51352">
    <property type="entry name" value="THIOREDOXIN_2"/>
    <property type="match status" value="1"/>
</dbReference>
<name>A0A381N7D2_9ZZZZ</name>
<protein>
    <recommendedName>
        <fullName evidence="1">Thioredoxin domain-containing protein</fullName>
    </recommendedName>
</protein>
<dbReference type="Pfam" id="PF14595">
    <property type="entry name" value="Thioredoxin_9"/>
    <property type="match status" value="1"/>
</dbReference>
<dbReference type="EMBL" id="UINC01000177">
    <property type="protein sequence ID" value="SUZ50550.1"/>
    <property type="molecule type" value="Genomic_DNA"/>
</dbReference>
<evidence type="ECO:0000259" key="1">
    <source>
        <dbReference type="PROSITE" id="PS51352"/>
    </source>
</evidence>
<dbReference type="InterPro" id="IPR036249">
    <property type="entry name" value="Thioredoxin-like_sf"/>
</dbReference>
<dbReference type="AlphaFoldDB" id="A0A381N7D2"/>
<organism evidence="2">
    <name type="scientific">marine metagenome</name>
    <dbReference type="NCBI Taxonomy" id="408172"/>
    <lineage>
        <taxon>unclassified sequences</taxon>
        <taxon>metagenomes</taxon>
        <taxon>ecological metagenomes</taxon>
    </lineage>
</organism>